<evidence type="ECO:0000259" key="3">
    <source>
        <dbReference type="Pfam" id="PF17479"/>
    </source>
</evidence>
<feature type="domain" description="DUF3048" evidence="3">
    <location>
        <begin position="241"/>
        <end position="349"/>
    </location>
</feature>
<evidence type="ECO:0008006" key="6">
    <source>
        <dbReference type="Google" id="ProtNLM"/>
    </source>
</evidence>
<dbReference type="InterPro" id="IPR035328">
    <property type="entry name" value="DUF3048_C"/>
</dbReference>
<dbReference type="SUPFAM" id="SSF159774">
    <property type="entry name" value="YerB-like"/>
    <property type="match status" value="1"/>
</dbReference>
<dbReference type="InterPro" id="IPR021416">
    <property type="entry name" value="DUF3048_N"/>
</dbReference>
<feature type="domain" description="DUF3048" evidence="2">
    <location>
        <begin position="73"/>
        <end position="214"/>
    </location>
</feature>
<evidence type="ECO:0000259" key="2">
    <source>
        <dbReference type="Pfam" id="PF11258"/>
    </source>
</evidence>
<name>A0A5S5BRA0_9BACL</name>
<dbReference type="Gene3D" id="3.50.90.10">
    <property type="entry name" value="YerB-like"/>
    <property type="match status" value="1"/>
</dbReference>
<keyword evidence="5" id="KW-1185">Reference proteome</keyword>
<feature type="region of interest" description="Disordered" evidence="1">
    <location>
        <begin position="37"/>
        <end position="62"/>
    </location>
</feature>
<dbReference type="Pfam" id="PF11258">
    <property type="entry name" value="DUF3048"/>
    <property type="match status" value="1"/>
</dbReference>
<reference evidence="4 5" key="1">
    <citation type="submission" date="2019-07" db="EMBL/GenBank/DDBJ databases">
        <title>Genomic Encyclopedia of Type Strains, Phase III (KMG-III): the genomes of soil and plant-associated and newly described type strains.</title>
        <authorList>
            <person name="Whitman W."/>
        </authorList>
    </citation>
    <scope>NUCLEOTIDE SEQUENCE [LARGE SCALE GENOMIC DNA]</scope>
    <source>
        <strain evidence="4 5">BL24</strain>
    </source>
</reference>
<accession>A0A5S5BRA0</accession>
<dbReference type="Pfam" id="PF17479">
    <property type="entry name" value="DUF3048_C"/>
    <property type="match status" value="1"/>
</dbReference>
<gene>
    <name evidence="4" type="ORF">BCM02_114126</name>
</gene>
<dbReference type="InterPro" id="IPR023158">
    <property type="entry name" value="YerB-like_sf"/>
</dbReference>
<organism evidence="4 5">
    <name type="scientific">Paenibacillus methanolicus</name>
    <dbReference type="NCBI Taxonomy" id="582686"/>
    <lineage>
        <taxon>Bacteria</taxon>
        <taxon>Bacillati</taxon>
        <taxon>Bacillota</taxon>
        <taxon>Bacilli</taxon>
        <taxon>Bacillales</taxon>
        <taxon>Paenibacillaceae</taxon>
        <taxon>Paenibacillus</taxon>
    </lineage>
</organism>
<feature type="compositionally biased region" description="Polar residues" evidence="1">
    <location>
        <begin position="39"/>
        <end position="54"/>
    </location>
</feature>
<evidence type="ECO:0000313" key="4">
    <source>
        <dbReference type="EMBL" id="TYP69609.1"/>
    </source>
</evidence>
<dbReference type="AlphaFoldDB" id="A0A5S5BRA0"/>
<proteinExistence type="predicted"/>
<dbReference type="EMBL" id="VNHS01000014">
    <property type="protein sequence ID" value="TYP69609.1"/>
    <property type="molecule type" value="Genomic_DNA"/>
</dbReference>
<evidence type="ECO:0000256" key="1">
    <source>
        <dbReference type="SAM" id="MobiDB-lite"/>
    </source>
</evidence>
<dbReference type="Proteomes" id="UP000323257">
    <property type="component" value="Unassembled WGS sequence"/>
</dbReference>
<sequence length="366" mass="39339">MSNMFTNAARRHPLRWMTLGALALVLIAGCSEGGGLNSLPEQQSQSNNTGNEAQPESVIPEEEAETGGYIAPLTGLPSDHEVTARPIAVMVNNMGKARPQSGLPHADVIWEVLAEGGITRLVAIFQSDEFTDPIGPIRSIRPYLIELGESYGGVLVHAGGSPDAYAILQGQDKEHLDEITNAGSYFWRESFRKAPHNLYSNVEKIRAGALKKAYASDVPAPVRPFSETGGTAGGGAASKVEISFMLKSYHVSYAYDAATGLYARSINNEPHIDLTTKEQLKAANLVLLGTAHKVLDNVGRLEVDLESGGPAKLIQKGLAVDAEWERGIDGVIRIMKDGSELPLVPGRTFYHVLPNSPDFASHFTLS</sequence>
<protein>
    <recommendedName>
        <fullName evidence="6">DUF3048 family protein</fullName>
    </recommendedName>
</protein>
<comment type="caution">
    <text evidence="4">The sequence shown here is derived from an EMBL/GenBank/DDBJ whole genome shotgun (WGS) entry which is preliminary data.</text>
</comment>
<evidence type="ECO:0000313" key="5">
    <source>
        <dbReference type="Proteomes" id="UP000323257"/>
    </source>
</evidence>